<dbReference type="EMBL" id="JAFLNF010000006">
    <property type="protein sequence ID" value="MBO0346311.1"/>
    <property type="molecule type" value="Genomic_DNA"/>
</dbReference>
<name>A0A939J9F1_9HYPH</name>
<protein>
    <recommendedName>
        <fullName evidence="10">Autoinducer 2 import system permease protein LsrC</fullName>
    </recommendedName>
</protein>
<evidence type="ECO:0000256" key="9">
    <source>
        <dbReference type="ARBA" id="ARBA00025439"/>
    </source>
</evidence>
<keyword evidence="6 11" id="KW-0812">Transmembrane</keyword>
<organism evidence="12 13">
    <name type="scientific">Roseibium limicola</name>
    <dbReference type="NCBI Taxonomy" id="2816037"/>
    <lineage>
        <taxon>Bacteria</taxon>
        <taxon>Pseudomonadati</taxon>
        <taxon>Pseudomonadota</taxon>
        <taxon>Alphaproteobacteria</taxon>
        <taxon>Hyphomicrobiales</taxon>
        <taxon>Stappiaceae</taxon>
        <taxon>Roseibium</taxon>
    </lineage>
</organism>
<dbReference type="GO" id="GO:0005886">
    <property type="term" value="C:plasma membrane"/>
    <property type="evidence" value="ECO:0007669"/>
    <property type="project" value="UniProtKB-SubCell"/>
</dbReference>
<dbReference type="Pfam" id="PF02653">
    <property type="entry name" value="BPD_transp_2"/>
    <property type="match status" value="1"/>
</dbReference>
<evidence type="ECO:0000256" key="2">
    <source>
        <dbReference type="ARBA" id="ARBA00011262"/>
    </source>
</evidence>
<keyword evidence="5" id="KW-0997">Cell inner membrane</keyword>
<comment type="subcellular location">
    <subcellularLocation>
        <location evidence="1">Cell membrane</location>
        <topology evidence="1">Multi-pass membrane protein</topology>
    </subcellularLocation>
</comment>
<feature type="transmembrane region" description="Helical" evidence="11">
    <location>
        <begin position="157"/>
        <end position="178"/>
    </location>
</feature>
<feature type="transmembrane region" description="Helical" evidence="11">
    <location>
        <begin position="237"/>
        <end position="256"/>
    </location>
</feature>
<dbReference type="PANTHER" id="PTHR32196">
    <property type="entry name" value="ABC TRANSPORTER PERMEASE PROTEIN YPHD-RELATED-RELATED"/>
    <property type="match status" value="1"/>
</dbReference>
<dbReference type="AlphaFoldDB" id="A0A939J9F1"/>
<comment type="subunit">
    <text evidence="2">The complex is composed of two ATP-binding proteins (LsrA), two transmembrane proteins (LsrC and LsrD) and a solute-binding protein (LsrB).</text>
</comment>
<dbReference type="CDD" id="cd06579">
    <property type="entry name" value="TM_PBP1_transp_AraH_like"/>
    <property type="match status" value="1"/>
</dbReference>
<dbReference type="GO" id="GO:0022857">
    <property type="term" value="F:transmembrane transporter activity"/>
    <property type="evidence" value="ECO:0007669"/>
    <property type="project" value="InterPro"/>
</dbReference>
<sequence length="321" mass="33229">MLDDIRTNKREVIALAFLVVLVSVYLTTHPSGPTTYVLTIWANQCTVLALVAIAQFFAVLVRGLDLSVGAVMALTNTLASHLLIGSSTSIGLGLLAVLAVGSLCGLANGLAIVYGRIQPIVATLASASVFVGLALLLRPTPGGEIDFDLADALTLDIWGLPTALVILTVIVVVFWIPLRRTGFGLALYAIGSSQQAAFQSGTPVARVRLAAFVLAGLFAGVAGLFVSFITTTGDASIAPNYTLNSIAAVVLGGIALRGGVGSLFGALIGAFILKTISALMFFSGLPPLAQPFVEGLILAVAIAIGSADILRLRNRLEVFDR</sequence>
<keyword evidence="13" id="KW-1185">Reference proteome</keyword>
<dbReference type="Proteomes" id="UP000664779">
    <property type="component" value="Unassembled WGS sequence"/>
</dbReference>
<dbReference type="RefSeq" id="WP_206941882.1">
    <property type="nucleotide sequence ID" value="NZ_JAFLNF010000006.1"/>
</dbReference>
<dbReference type="PANTHER" id="PTHR32196:SF29">
    <property type="entry name" value="AUTOINDUCER 2 IMPORT SYSTEM PERMEASE PROTEIN LSRC"/>
    <property type="match status" value="1"/>
</dbReference>
<feature type="transmembrane region" description="Helical" evidence="11">
    <location>
        <begin position="66"/>
        <end position="84"/>
    </location>
</feature>
<reference evidence="12" key="1">
    <citation type="submission" date="2021-03" db="EMBL/GenBank/DDBJ databases">
        <title>Roseibium sp. CAU 1637 isolated from Incheon.</title>
        <authorList>
            <person name="Kim W."/>
        </authorList>
    </citation>
    <scope>NUCLEOTIDE SEQUENCE</scope>
    <source>
        <strain evidence="12">CAU 1637</strain>
    </source>
</reference>
<feature type="transmembrane region" description="Helical" evidence="11">
    <location>
        <begin position="40"/>
        <end position="59"/>
    </location>
</feature>
<evidence type="ECO:0000256" key="11">
    <source>
        <dbReference type="SAM" id="Phobius"/>
    </source>
</evidence>
<evidence type="ECO:0000256" key="6">
    <source>
        <dbReference type="ARBA" id="ARBA00022692"/>
    </source>
</evidence>
<proteinExistence type="predicted"/>
<feature type="transmembrane region" description="Helical" evidence="11">
    <location>
        <begin position="263"/>
        <end position="282"/>
    </location>
</feature>
<evidence type="ECO:0000256" key="7">
    <source>
        <dbReference type="ARBA" id="ARBA00022989"/>
    </source>
</evidence>
<evidence type="ECO:0000313" key="13">
    <source>
        <dbReference type="Proteomes" id="UP000664779"/>
    </source>
</evidence>
<evidence type="ECO:0000256" key="4">
    <source>
        <dbReference type="ARBA" id="ARBA00022475"/>
    </source>
</evidence>
<accession>A0A939J9F1</accession>
<comment type="function">
    <text evidence="9">Part of the ABC transporter complex LsrABCD involved in autoinducer 2 (AI-2) import. Probably responsible for the translocation of the substrate across the membrane.</text>
</comment>
<dbReference type="InterPro" id="IPR001851">
    <property type="entry name" value="ABC_transp_permease"/>
</dbReference>
<feature type="transmembrane region" description="Helical" evidence="11">
    <location>
        <begin position="288"/>
        <end position="310"/>
    </location>
</feature>
<evidence type="ECO:0000313" key="12">
    <source>
        <dbReference type="EMBL" id="MBO0346311.1"/>
    </source>
</evidence>
<keyword evidence="4" id="KW-1003">Cell membrane</keyword>
<gene>
    <name evidence="12" type="ORF">J0X15_13845</name>
</gene>
<evidence type="ECO:0000256" key="1">
    <source>
        <dbReference type="ARBA" id="ARBA00004651"/>
    </source>
</evidence>
<feature type="transmembrane region" description="Helical" evidence="11">
    <location>
        <begin position="90"/>
        <end position="113"/>
    </location>
</feature>
<evidence type="ECO:0000256" key="8">
    <source>
        <dbReference type="ARBA" id="ARBA00023136"/>
    </source>
</evidence>
<feature type="transmembrane region" description="Helical" evidence="11">
    <location>
        <begin position="12"/>
        <end position="28"/>
    </location>
</feature>
<keyword evidence="7 11" id="KW-1133">Transmembrane helix</keyword>
<feature type="transmembrane region" description="Helical" evidence="11">
    <location>
        <begin position="209"/>
        <end position="231"/>
    </location>
</feature>
<evidence type="ECO:0000256" key="3">
    <source>
        <dbReference type="ARBA" id="ARBA00022448"/>
    </source>
</evidence>
<evidence type="ECO:0000256" key="5">
    <source>
        <dbReference type="ARBA" id="ARBA00022519"/>
    </source>
</evidence>
<keyword evidence="3" id="KW-0813">Transport</keyword>
<comment type="caution">
    <text evidence="12">The sequence shown here is derived from an EMBL/GenBank/DDBJ whole genome shotgun (WGS) entry which is preliminary data.</text>
</comment>
<feature type="transmembrane region" description="Helical" evidence="11">
    <location>
        <begin position="120"/>
        <end position="137"/>
    </location>
</feature>
<evidence type="ECO:0000256" key="10">
    <source>
        <dbReference type="ARBA" id="ARBA00039382"/>
    </source>
</evidence>
<keyword evidence="8 11" id="KW-0472">Membrane</keyword>